<accession>A0ABU9C4G5</accession>
<name>A0ABU9C4G5_9BURK</name>
<feature type="transmembrane region" description="Helical" evidence="1">
    <location>
        <begin position="177"/>
        <end position="201"/>
    </location>
</feature>
<evidence type="ECO:0000256" key="1">
    <source>
        <dbReference type="SAM" id="Phobius"/>
    </source>
</evidence>
<feature type="transmembrane region" description="Helical" evidence="1">
    <location>
        <begin position="399"/>
        <end position="418"/>
    </location>
</feature>
<keyword evidence="1" id="KW-0812">Transmembrane</keyword>
<dbReference type="CDD" id="cd13134">
    <property type="entry name" value="MATE_like_8"/>
    <property type="match status" value="1"/>
</dbReference>
<feature type="transmembrane region" description="Helical" evidence="1">
    <location>
        <begin position="34"/>
        <end position="54"/>
    </location>
</feature>
<feature type="transmembrane region" description="Helical" evidence="1">
    <location>
        <begin position="150"/>
        <end position="171"/>
    </location>
</feature>
<keyword evidence="3" id="KW-1185">Reference proteome</keyword>
<feature type="transmembrane region" description="Helical" evidence="1">
    <location>
        <begin position="7"/>
        <end position="28"/>
    </location>
</feature>
<protein>
    <submittedName>
        <fullName evidence="2">MATE family efflux transporter</fullName>
    </submittedName>
</protein>
<dbReference type="PANTHER" id="PTHR42925:SF1">
    <property type="entry name" value="VIRULENCE FACTOR MVIN"/>
    <property type="match status" value="1"/>
</dbReference>
<feature type="transmembrane region" description="Helical" evidence="1">
    <location>
        <begin position="75"/>
        <end position="100"/>
    </location>
</feature>
<evidence type="ECO:0000313" key="3">
    <source>
        <dbReference type="Proteomes" id="UP001379945"/>
    </source>
</evidence>
<dbReference type="Proteomes" id="UP001379945">
    <property type="component" value="Unassembled WGS sequence"/>
</dbReference>
<dbReference type="RefSeq" id="WP_341397488.1">
    <property type="nucleotide sequence ID" value="NZ_JBBUTI010000002.1"/>
</dbReference>
<feature type="transmembrane region" description="Helical" evidence="1">
    <location>
        <begin position="112"/>
        <end position="129"/>
    </location>
</feature>
<evidence type="ECO:0000313" key="2">
    <source>
        <dbReference type="EMBL" id="MEK8045322.1"/>
    </source>
</evidence>
<dbReference type="InterPro" id="IPR002528">
    <property type="entry name" value="MATE_fam"/>
</dbReference>
<keyword evidence="1" id="KW-0472">Membrane</keyword>
<feature type="transmembrane region" description="Helical" evidence="1">
    <location>
        <begin position="337"/>
        <end position="361"/>
    </location>
</feature>
<feature type="transmembrane region" description="Helical" evidence="1">
    <location>
        <begin position="241"/>
        <end position="264"/>
    </location>
</feature>
<gene>
    <name evidence="2" type="ORF">AACH00_03055</name>
</gene>
<reference evidence="2 3" key="1">
    <citation type="submission" date="2024-04" db="EMBL/GenBank/DDBJ databases">
        <title>Novel species of the genus Ideonella isolated from streams.</title>
        <authorList>
            <person name="Lu H."/>
        </authorList>
    </citation>
    <scope>NUCLEOTIDE SEQUENCE [LARGE SCALE GENOMIC DNA]</scope>
    <source>
        <strain evidence="2 3">LYT19W</strain>
    </source>
</reference>
<feature type="transmembrane region" description="Helical" evidence="1">
    <location>
        <begin position="305"/>
        <end position="331"/>
    </location>
</feature>
<proteinExistence type="predicted"/>
<feature type="transmembrane region" description="Helical" evidence="1">
    <location>
        <begin position="270"/>
        <end position="293"/>
    </location>
</feature>
<comment type="caution">
    <text evidence="2">The sequence shown here is derived from an EMBL/GenBank/DDBJ whole genome shotgun (WGS) entry which is preliminary data.</text>
</comment>
<dbReference type="PANTHER" id="PTHR42925">
    <property type="entry name" value="MULTIDRUG AND TOXIN EFFLUX PROTEIN MATE FAMILY"/>
    <property type="match status" value="1"/>
</dbReference>
<dbReference type="EMBL" id="JBBUTI010000002">
    <property type="protein sequence ID" value="MEK8045322.1"/>
    <property type="molecule type" value="Genomic_DNA"/>
</dbReference>
<feature type="transmembrane region" description="Helical" evidence="1">
    <location>
        <begin position="373"/>
        <end position="393"/>
    </location>
</feature>
<organism evidence="2 3">
    <name type="scientific">Ideonella margarita</name>
    <dbReference type="NCBI Taxonomy" id="2984191"/>
    <lineage>
        <taxon>Bacteria</taxon>
        <taxon>Pseudomonadati</taxon>
        <taxon>Pseudomonadota</taxon>
        <taxon>Betaproteobacteria</taxon>
        <taxon>Burkholderiales</taxon>
        <taxon>Sphaerotilaceae</taxon>
        <taxon>Ideonella</taxon>
    </lineage>
</organism>
<sequence>MPLVWPLYLELWLGIGVGMIGTGMAARVSDTSGAAFALASQLGATLFVLFRIIGAGASVVLTQRLGGGRRDQADAVARATLGASTWIGGIAGLGAMLFAGPLLRLLNTPPEVLPLAIPLLMWLGPVQMLDAWNASMASVMRSHLHARDTLMVIVAMHLSHLALMVPLMGGVGDWPGLGLLGFPLALGGSRVLGCALHLWLWRWRLGLVPRWSDWWRLPRTEMVALLHIGLPGAAENIAWRLCYMVSVSVAASLGAAALATHAYVTQIMHGVLLFGAASGVAVEIVVGHLIGAGHLHEANRLVRKALFACLGVSTGLALLVALAGPTLVGLFTKDAGIIATGALLLWITVLVESGRTFNLVVINALRATGDARFPVMAGAASMVLVLAGGSWWFGLHLGWGLAGLWAAYAADEWLRGLLMWRRWTTLRWVPFARATRRHLRAARAA</sequence>
<keyword evidence="1" id="KW-1133">Transmembrane helix</keyword>
<dbReference type="InterPro" id="IPR047135">
    <property type="entry name" value="YsiQ"/>
</dbReference>
<dbReference type="Pfam" id="PF01554">
    <property type="entry name" value="MatE"/>
    <property type="match status" value="2"/>
</dbReference>